<evidence type="ECO:0000256" key="1">
    <source>
        <dbReference type="ARBA" id="ARBA00004651"/>
    </source>
</evidence>
<dbReference type="FunFam" id="1.10.3470.10:FF:000001">
    <property type="entry name" value="Vitamin B12 ABC transporter permease BtuC"/>
    <property type="match status" value="1"/>
</dbReference>
<dbReference type="InterPro" id="IPR000522">
    <property type="entry name" value="ABC_transptr_permease_BtuC"/>
</dbReference>
<protein>
    <submittedName>
        <fullName evidence="9">Transport system permease protein</fullName>
    </submittedName>
</protein>
<dbReference type="HOGENOM" id="CLU_013016_0_3_11"/>
<organism evidence="9 10">
    <name type="scientific">Salinispora tropica (strain ATCC BAA-916 / DSM 44818 / JCM 13857 / NBRC 105044 / CNB-440)</name>
    <dbReference type="NCBI Taxonomy" id="369723"/>
    <lineage>
        <taxon>Bacteria</taxon>
        <taxon>Bacillati</taxon>
        <taxon>Actinomycetota</taxon>
        <taxon>Actinomycetes</taxon>
        <taxon>Micromonosporales</taxon>
        <taxon>Micromonosporaceae</taxon>
        <taxon>Salinispora</taxon>
    </lineage>
</organism>
<evidence type="ECO:0000256" key="2">
    <source>
        <dbReference type="ARBA" id="ARBA00007935"/>
    </source>
</evidence>
<dbReference type="CDD" id="cd06550">
    <property type="entry name" value="TM_ABC_iron-siderophores_like"/>
    <property type="match status" value="1"/>
</dbReference>
<dbReference type="eggNOG" id="COG0609">
    <property type="taxonomic scope" value="Bacteria"/>
</dbReference>
<evidence type="ECO:0000313" key="9">
    <source>
        <dbReference type="EMBL" id="ABP56510.1"/>
    </source>
</evidence>
<dbReference type="Gene3D" id="1.10.3470.10">
    <property type="entry name" value="ABC transporter involved in vitamin B12 uptake, BtuC"/>
    <property type="match status" value="1"/>
</dbReference>
<dbReference type="PANTHER" id="PTHR30472">
    <property type="entry name" value="FERRIC ENTEROBACTIN TRANSPORT SYSTEM PERMEASE PROTEIN"/>
    <property type="match status" value="1"/>
</dbReference>
<dbReference type="GO" id="GO:0005886">
    <property type="term" value="C:plasma membrane"/>
    <property type="evidence" value="ECO:0007669"/>
    <property type="project" value="UniProtKB-SubCell"/>
</dbReference>
<keyword evidence="5 8" id="KW-0812">Transmembrane</keyword>
<dbReference type="GO" id="GO:0033214">
    <property type="term" value="P:siderophore-iron import into cell"/>
    <property type="evidence" value="ECO:0007669"/>
    <property type="project" value="TreeGrafter"/>
</dbReference>
<dbReference type="KEGG" id="stp:Strop_4080"/>
<name>A4XC53_SALTO</name>
<feature type="transmembrane region" description="Helical" evidence="8">
    <location>
        <begin position="115"/>
        <end position="140"/>
    </location>
</feature>
<reference evidence="10" key="1">
    <citation type="journal article" date="2007" name="Proc. Natl. Acad. Sci. U.S.A.">
        <title>Genome sequencing reveals complex secondary metabolome in the marine actinomycete Salinispora tropica.</title>
        <authorList>
            <person name="Udwary D.W."/>
            <person name="Zeigler L."/>
            <person name="Asolkar R.N."/>
            <person name="Singan V."/>
            <person name="Lapidus A."/>
            <person name="Fenical W."/>
            <person name="Jensen P.R."/>
            <person name="Moore B.S."/>
        </authorList>
    </citation>
    <scope>NUCLEOTIDE SEQUENCE [LARGE SCALE GENOMIC DNA]</scope>
    <source>
        <strain evidence="10">ATCC BAA-916 / DSM 44818 / CNB-440</strain>
    </source>
</reference>
<feature type="transmembrane region" description="Helical" evidence="8">
    <location>
        <begin position="178"/>
        <end position="198"/>
    </location>
</feature>
<evidence type="ECO:0000313" key="10">
    <source>
        <dbReference type="Proteomes" id="UP000000235"/>
    </source>
</evidence>
<dbReference type="STRING" id="369723.Strop_4080"/>
<feature type="transmembrane region" description="Helical" evidence="8">
    <location>
        <begin position="338"/>
        <end position="357"/>
    </location>
</feature>
<keyword evidence="4" id="KW-1003">Cell membrane</keyword>
<gene>
    <name evidence="9" type="ordered locus">Strop_4080</name>
</gene>
<comment type="similarity">
    <text evidence="2">Belongs to the binding-protein-dependent transport system permease family. FecCD subfamily.</text>
</comment>
<evidence type="ECO:0000256" key="7">
    <source>
        <dbReference type="ARBA" id="ARBA00023136"/>
    </source>
</evidence>
<dbReference type="InterPro" id="IPR037294">
    <property type="entry name" value="ABC_BtuC-like"/>
</dbReference>
<keyword evidence="6 8" id="KW-1133">Transmembrane helix</keyword>
<dbReference type="EMBL" id="CP000667">
    <property type="protein sequence ID" value="ABP56510.1"/>
    <property type="molecule type" value="Genomic_DNA"/>
</dbReference>
<feature type="transmembrane region" description="Helical" evidence="8">
    <location>
        <begin position="146"/>
        <end position="166"/>
    </location>
</feature>
<dbReference type="PANTHER" id="PTHR30472:SF25">
    <property type="entry name" value="ABC TRANSPORTER PERMEASE PROTEIN MJ0876-RELATED"/>
    <property type="match status" value="1"/>
</dbReference>
<proteinExistence type="inferred from homology"/>
<feature type="transmembrane region" description="Helical" evidence="8">
    <location>
        <begin position="266"/>
        <end position="293"/>
    </location>
</feature>
<evidence type="ECO:0000256" key="8">
    <source>
        <dbReference type="SAM" id="Phobius"/>
    </source>
</evidence>
<dbReference type="Pfam" id="PF01032">
    <property type="entry name" value="FecCD"/>
    <property type="match status" value="1"/>
</dbReference>
<dbReference type="AlphaFoldDB" id="A4XC53"/>
<evidence type="ECO:0000256" key="6">
    <source>
        <dbReference type="ARBA" id="ARBA00022989"/>
    </source>
</evidence>
<dbReference type="RefSeq" id="WP_012015278.1">
    <property type="nucleotide sequence ID" value="NC_009380.1"/>
</dbReference>
<accession>A4XC53</accession>
<dbReference type="SUPFAM" id="SSF81345">
    <property type="entry name" value="ABC transporter involved in vitamin B12 uptake, BtuC"/>
    <property type="match status" value="1"/>
</dbReference>
<sequence length="362" mass="36919">MRQVVTQRPSLRAAVARPAGLRPGWLVAGLAAVLAALVAGVSLGPVSLPPGSVAVELLNLLPRVSLDSGLTEREVAIITELRLPRAVLGLLVGGLLALAGGAYQGVFRNPLADPYLLGVAAGAGFAVTVVITAGGVGGAITGLPVTIPLAAFAGAIGAVTLTYLLGAAGGRSRSPATLILAGVAVSAFLSAGQTYLLQRNSDSIQQVYAWLLGRLATAGWHDVRLVLPYFLLTAVVVLLHRRELDVLSVGDDEATSLGLHPQRSRYLLIAAASLGTAAAVSASGLIGFVGIIVPHAVRLLAGSSYRVILPLSMLFGGAFLTLTDVIARTAAAPEEIPIGVVTALLGGPFFVLVLRSARRVLG</sequence>
<keyword evidence="3" id="KW-0813">Transport</keyword>
<comment type="subcellular location">
    <subcellularLocation>
        <location evidence="1">Cell membrane</location>
        <topology evidence="1">Multi-pass membrane protein</topology>
    </subcellularLocation>
</comment>
<evidence type="ECO:0000256" key="5">
    <source>
        <dbReference type="ARBA" id="ARBA00022692"/>
    </source>
</evidence>
<dbReference type="PATRIC" id="fig|369723.5.peg.4218"/>
<feature type="transmembrane region" description="Helical" evidence="8">
    <location>
        <begin position="21"/>
        <end position="43"/>
    </location>
</feature>
<dbReference type="GO" id="GO:0022857">
    <property type="term" value="F:transmembrane transporter activity"/>
    <property type="evidence" value="ECO:0007669"/>
    <property type="project" value="InterPro"/>
</dbReference>
<evidence type="ECO:0000256" key="3">
    <source>
        <dbReference type="ARBA" id="ARBA00022448"/>
    </source>
</evidence>
<feature type="transmembrane region" description="Helical" evidence="8">
    <location>
        <begin position="86"/>
        <end position="103"/>
    </location>
</feature>
<feature type="transmembrane region" description="Helical" evidence="8">
    <location>
        <begin position="305"/>
        <end position="326"/>
    </location>
</feature>
<keyword evidence="10" id="KW-1185">Reference proteome</keyword>
<dbReference type="Proteomes" id="UP000000235">
    <property type="component" value="Chromosome"/>
</dbReference>
<keyword evidence="7 8" id="KW-0472">Membrane</keyword>
<evidence type="ECO:0000256" key="4">
    <source>
        <dbReference type="ARBA" id="ARBA00022475"/>
    </source>
</evidence>